<keyword evidence="8 11" id="KW-0407">Ion channel</keyword>
<keyword evidence="6 11" id="KW-0406">Ion transport</keyword>
<keyword evidence="7 11" id="KW-0472">Membrane</keyword>
<dbReference type="AlphaFoldDB" id="A0A1G7CTE6"/>
<dbReference type="Pfam" id="PF02537">
    <property type="entry name" value="CRCB"/>
    <property type="match status" value="1"/>
</dbReference>
<keyword evidence="5 11" id="KW-1133">Transmembrane helix</keyword>
<comment type="subcellular location">
    <subcellularLocation>
        <location evidence="1 11">Cell membrane</location>
        <topology evidence="1 11">Multi-pass membrane protein</topology>
    </subcellularLocation>
</comment>
<dbReference type="OrthoDB" id="9815830at2"/>
<comment type="function">
    <text evidence="11">Fluoride-specific ion channel. Important for reducing fluoride concentration in the cell, thus reducing its toxicity.</text>
</comment>
<evidence type="ECO:0000256" key="1">
    <source>
        <dbReference type="ARBA" id="ARBA00004651"/>
    </source>
</evidence>
<keyword evidence="4 11" id="KW-0812">Transmembrane</keyword>
<protein>
    <recommendedName>
        <fullName evidence="11">Fluoride-specific ion channel FluC</fullName>
    </recommendedName>
</protein>
<dbReference type="GO" id="GO:0046872">
    <property type="term" value="F:metal ion binding"/>
    <property type="evidence" value="ECO:0007669"/>
    <property type="project" value="UniProtKB-KW"/>
</dbReference>
<gene>
    <name evidence="11" type="primary">fluC</name>
    <name evidence="11" type="synonym">crcB</name>
    <name evidence="12" type="ORF">SAMN05421544_10914</name>
</gene>
<feature type="transmembrane region" description="Helical" evidence="11">
    <location>
        <begin position="93"/>
        <end position="115"/>
    </location>
</feature>
<dbReference type="HAMAP" id="MF_00454">
    <property type="entry name" value="FluC"/>
    <property type="match status" value="1"/>
</dbReference>
<proteinExistence type="inferred from homology"/>
<evidence type="ECO:0000256" key="2">
    <source>
        <dbReference type="ARBA" id="ARBA00022475"/>
    </source>
</evidence>
<reference evidence="12 13" key="1">
    <citation type="submission" date="2016-10" db="EMBL/GenBank/DDBJ databases">
        <authorList>
            <person name="de Groot N.N."/>
        </authorList>
    </citation>
    <scope>NUCLEOTIDE SEQUENCE [LARGE SCALE GENOMIC DNA]</scope>
    <source>
        <strain evidence="12 13">DSM 24015</strain>
    </source>
</reference>
<feature type="transmembrane region" description="Helical" evidence="11">
    <location>
        <begin position="62"/>
        <end position="81"/>
    </location>
</feature>
<comment type="similarity">
    <text evidence="9 11">Belongs to the fluoride channel Fluc/FEX (TC 1.A.43) family.</text>
</comment>
<evidence type="ECO:0000256" key="7">
    <source>
        <dbReference type="ARBA" id="ARBA00023136"/>
    </source>
</evidence>
<evidence type="ECO:0000256" key="6">
    <source>
        <dbReference type="ARBA" id="ARBA00023065"/>
    </source>
</evidence>
<keyword evidence="3" id="KW-0997">Cell inner membrane</keyword>
<dbReference type="InterPro" id="IPR003691">
    <property type="entry name" value="FluC"/>
</dbReference>
<evidence type="ECO:0000313" key="12">
    <source>
        <dbReference type="EMBL" id="SDE42577.1"/>
    </source>
</evidence>
<dbReference type="STRING" id="1071918.SAMN05421544_10914"/>
<organism evidence="12 13">
    <name type="scientific">Riemerella columbipharyngis</name>
    <dbReference type="NCBI Taxonomy" id="1071918"/>
    <lineage>
        <taxon>Bacteria</taxon>
        <taxon>Pseudomonadati</taxon>
        <taxon>Bacteroidota</taxon>
        <taxon>Flavobacteriia</taxon>
        <taxon>Flavobacteriales</taxon>
        <taxon>Weeksellaceae</taxon>
        <taxon>Riemerella</taxon>
    </lineage>
</organism>
<feature type="transmembrane region" description="Helical" evidence="11">
    <location>
        <begin position="33"/>
        <end position="55"/>
    </location>
</feature>
<accession>A0A1G7CTE6</accession>
<name>A0A1G7CTE6_9FLAO</name>
<evidence type="ECO:0000256" key="11">
    <source>
        <dbReference type="HAMAP-Rule" id="MF_00454"/>
    </source>
</evidence>
<evidence type="ECO:0000256" key="9">
    <source>
        <dbReference type="ARBA" id="ARBA00035120"/>
    </source>
</evidence>
<dbReference type="RefSeq" id="WP_092736585.1">
    <property type="nucleotide sequence ID" value="NZ_FNAS01000009.1"/>
</dbReference>
<feature type="binding site" evidence="11">
    <location>
        <position position="72"/>
    </location>
    <ligand>
        <name>Na(+)</name>
        <dbReference type="ChEBI" id="CHEBI:29101"/>
        <note>structural</note>
    </ligand>
</feature>
<evidence type="ECO:0000256" key="5">
    <source>
        <dbReference type="ARBA" id="ARBA00022989"/>
    </source>
</evidence>
<keyword evidence="11" id="KW-0813">Transport</keyword>
<evidence type="ECO:0000256" key="4">
    <source>
        <dbReference type="ARBA" id="ARBA00022692"/>
    </source>
</evidence>
<dbReference type="GO" id="GO:0140114">
    <property type="term" value="P:cellular detoxification of fluoride"/>
    <property type="evidence" value="ECO:0007669"/>
    <property type="project" value="UniProtKB-UniRule"/>
</dbReference>
<feature type="binding site" evidence="11">
    <location>
        <position position="75"/>
    </location>
    <ligand>
        <name>Na(+)</name>
        <dbReference type="ChEBI" id="CHEBI:29101"/>
        <note>structural</note>
    </ligand>
</feature>
<dbReference type="Proteomes" id="UP000198517">
    <property type="component" value="Unassembled WGS sequence"/>
</dbReference>
<comment type="activity regulation">
    <text evidence="11">Na(+) is not transported, but it plays an essential structural role and its presence is essential for fluoride channel function.</text>
</comment>
<keyword evidence="11" id="KW-0479">Metal-binding</keyword>
<dbReference type="GO" id="GO:0005886">
    <property type="term" value="C:plasma membrane"/>
    <property type="evidence" value="ECO:0007669"/>
    <property type="project" value="UniProtKB-SubCell"/>
</dbReference>
<sequence>MKVLYIFLGGGIGSVLRFLISGYTQKLWNINHFPAGTMLVNVLGCFLIGLVSGFFIKTEDYLKFFLAVGFCGGFTTFSTFSAEALSLLENHQYTMAAVYVFLSIFLGVIAVYFGVNIKPQQM</sequence>
<dbReference type="PANTHER" id="PTHR28259:SF1">
    <property type="entry name" value="FLUORIDE EXPORT PROTEIN 1-RELATED"/>
    <property type="match status" value="1"/>
</dbReference>
<dbReference type="PANTHER" id="PTHR28259">
    <property type="entry name" value="FLUORIDE EXPORT PROTEIN 1-RELATED"/>
    <property type="match status" value="1"/>
</dbReference>
<dbReference type="EMBL" id="FNAS01000009">
    <property type="protein sequence ID" value="SDE42577.1"/>
    <property type="molecule type" value="Genomic_DNA"/>
</dbReference>
<evidence type="ECO:0000256" key="10">
    <source>
        <dbReference type="ARBA" id="ARBA00035585"/>
    </source>
</evidence>
<dbReference type="GO" id="GO:0062054">
    <property type="term" value="F:fluoride channel activity"/>
    <property type="evidence" value="ECO:0007669"/>
    <property type="project" value="UniProtKB-UniRule"/>
</dbReference>
<keyword evidence="11" id="KW-0915">Sodium</keyword>
<evidence type="ECO:0000256" key="8">
    <source>
        <dbReference type="ARBA" id="ARBA00023303"/>
    </source>
</evidence>
<dbReference type="NCBIfam" id="TIGR00494">
    <property type="entry name" value="crcB"/>
    <property type="match status" value="1"/>
</dbReference>
<keyword evidence="13" id="KW-1185">Reference proteome</keyword>
<evidence type="ECO:0000256" key="3">
    <source>
        <dbReference type="ARBA" id="ARBA00022519"/>
    </source>
</evidence>
<keyword evidence="2 11" id="KW-1003">Cell membrane</keyword>
<comment type="catalytic activity">
    <reaction evidence="10">
        <text>fluoride(in) = fluoride(out)</text>
        <dbReference type="Rhea" id="RHEA:76159"/>
        <dbReference type="ChEBI" id="CHEBI:17051"/>
    </reaction>
    <physiologicalReaction direction="left-to-right" evidence="10">
        <dbReference type="Rhea" id="RHEA:76160"/>
    </physiologicalReaction>
</comment>
<evidence type="ECO:0000313" key="13">
    <source>
        <dbReference type="Proteomes" id="UP000198517"/>
    </source>
</evidence>